<evidence type="ECO:0000313" key="16">
    <source>
        <dbReference type="Proteomes" id="UP000612329"/>
    </source>
</evidence>
<comment type="catalytic activity">
    <reaction evidence="9">
        <text>L-aspartate + O2 = iminosuccinate + H2O2</text>
        <dbReference type="Rhea" id="RHEA:25876"/>
        <dbReference type="ChEBI" id="CHEBI:15379"/>
        <dbReference type="ChEBI" id="CHEBI:16240"/>
        <dbReference type="ChEBI" id="CHEBI:29991"/>
        <dbReference type="ChEBI" id="CHEBI:77875"/>
        <dbReference type="EC" id="1.4.3.16"/>
    </reaction>
    <physiologicalReaction direction="left-to-right" evidence="9">
        <dbReference type="Rhea" id="RHEA:25877"/>
    </physiologicalReaction>
</comment>
<comment type="cofactor">
    <cofactor evidence="1 12">
        <name>FAD</name>
        <dbReference type="ChEBI" id="CHEBI:57692"/>
    </cofactor>
</comment>
<evidence type="ECO:0000256" key="6">
    <source>
        <dbReference type="ARBA" id="ARBA00022642"/>
    </source>
</evidence>
<dbReference type="AlphaFoldDB" id="A0A8J3BDL0"/>
<dbReference type="SUPFAM" id="SSF46977">
    <property type="entry name" value="Succinate dehydrogenase/fumarate reductase flavoprotein C-terminal domain"/>
    <property type="match status" value="1"/>
</dbReference>
<dbReference type="Pfam" id="PF00890">
    <property type="entry name" value="FAD_binding_2"/>
    <property type="match status" value="1"/>
</dbReference>
<dbReference type="GO" id="GO:0009435">
    <property type="term" value="P:NAD+ biosynthetic process"/>
    <property type="evidence" value="ECO:0007669"/>
    <property type="project" value="UniProtKB-UniPathway"/>
</dbReference>
<comment type="subcellular location">
    <subcellularLocation>
        <location evidence="12">Cytoplasm</location>
    </subcellularLocation>
</comment>
<keyword evidence="8 12" id="KW-0560">Oxidoreductase</keyword>
<evidence type="ECO:0000256" key="1">
    <source>
        <dbReference type="ARBA" id="ARBA00001974"/>
    </source>
</evidence>
<evidence type="ECO:0000256" key="7">
    <source>
        <dbReference type="ARBA" id="ARBA00022827"/>
    </source>
</evidence>
<dbReference type="Proteomes" id="UP000612329">
    <property type="component" value="Unassembled WGS sequence"/>
</dbReference>
<dbReference type="UniPathway" id="UPA00253">
    <property type="reaction ID" value="UER00326"/>
</dbReference>
<keyword evidence="7 12" id="KW-0274">FAD</keyword>
<keyword evidence="6 12" id="KW-0662">Pyridine nucleotide biosynthesis</keyword>
<evidence type="ECO:0000256" key="8">
    <source>
        <dbReference type="ARBA" id="ARBA00023002"/>
    </source>
</evidence>
<evidence type="ECO:0000259" key="14">
    <source>
        <dbReference type="Pfam" id="PF02910"/>
    </source>
</evidence>
<reference evidence="15" key="1">
    <citation type="journal article" date="2014" name="Int. J. Syst. Evol. Microbiol.">
        <title>Complete genome sequence of Corynebacterium casei LMG S-19264T (=DSM 44701T), isolated from a smear-ripened cheese.</title>
        <authorList>
            <consortium name="US DOE Joint Genome Institute (JGI-PGF)"/>
            <person name="Walter F."/>
            <person name="Albersmeier A."/>
            <person name="Kalinowski J."/>
            <person name="Ruckert C."/>
        </authorList>
    </citation>
    <scope>NUCLEOTIDE SEQUENCE</scope>
    <source>
        <strain evidence="15">JCM 12862</strain>
    </source>
</reference>
<dbReference type="InterPro" id="IPR003953">
    <property type="entry name" value="FAD-dep_OxRdtase_2_FAD-bd"/>
</dbReference>
<comment type="caution">
    <text evidence="15">The sequence shown here is derived from an EMBL/GenBank/DDBJ whole genome shotgun (WGS) entry which is preliminary data.</text>
</comment>
<dbReference type="InterPro" id="IPR027477">
    <property type="entry name" value="Succ_DH/fumarate_Rdtase_cat_sf"/>
</dbReference>
<dbReference type="GO" id="GO:0008734">
    <property type="term" value="F:L-aspartate oxidase activity"/>
    <property type="evidence" value="ECO:0007669"/>
    <property type="project" value="UniProtKB-UniRule"/>
</dbReference>
<dbReference type="InterPro" id="IPR036188">
    <property type="entry name" value="FAD/NAD-bd_sf"/>
</dbReference>
<protein>
    <recommendedName>
        <fullName evidence="4 10">L-aspartate oxidase</fullName>
        <ecNumber evidence="4 10">1.4.3.16</ecNumber>
    </recommendedName>
</protein>
<evidence type="ECO:0000256" key="2">
    <source>
        <dbReference type="ARBA" id="ARBA00004950"/>
    </source>
</evidence>
<evidence type="ECO:0000256" key="11">
    <source>
        <dbReference type="PIRSR" id="PIRSR000171-1"/>
    </source>
</evidence>
<dbReference type="PIRSF" id="PIRSF000171">
    <property type="entry name" value="SDHA_APRA_LASPO"/>
    <property type="match status" value="1"/>
</dbReference>
<accession>A0A8J3BDL0</accession>
<dbReference type="Pfam" id="PF02910">
    <property type="entry name" value="Succ_DH_flav_C"/>
    <property type="match status" value="1"/>
</dbReference>
<sequence length="520" mass="58232">MMMTTNYLVIGSGVAGLTFSIKIAEKFPDREVIIITKSDEEESNTKYAQGGVAVVLDTQSDSFEKHIKDTLIAGDGLCDEGVVKMVVEEGPKRLKELLLWGANFDVDGSGDFDLGKEGGHSEYRVVHHKDITGYEIERALLKCVHQLPNITILSHHFAIDLVTNHHIKNVKSDTISCYGAYVLDQKTGHIFTIKANSTLLASGGVGCVYGHTTNPKIATGDGIAMAYRAKAKIKDMEFIQFHPTALYEAKGESSFLISEAVRGFGAYLRNKNGYRFMPDYDARAELASRDIVSQSIDRELKKSGENHVYLDCTHLDIKDFKNHFPNIYEKCLEHHIDVAKDWIPVVPASHYLCGGIEVDKDGKTSVSNLFACGECTRTGLHGANRLASNSLLEALVYAHNIFRFHSSHEYGTLTIEIPDWNDEGTTIPEEHVLIQHNLKQLQALMRDYVGIVRSNKRLKRAIKHLELIYNEVEDLYRESKITTSLCELRNMVNVAHLIIGQSLERTENKGGYFNIDNVKK</sequence>
<organism evidence="15 16">
    <name type="scientific">Yeosuana aromativorans</name>
    <dbReference type="NCBI Taxonomy" id="288019"/>
    <lineage>
        <taxon>Bacteria</taxon>
        <taxon>Pseudomonadati</taxon>
        <taxon>Bacteroidota</taxon>
        <taxon>Flavobacteriia</taxon>
        <taxon>Flavobacteriales</taxon>
        <taxon>Flavobacteriaceae</taxon>
        <taxon>Yeosuana</taxon>
    </lineage>
</organism>
<feature type="active site" description="Proton acceptor" evidence="11">
    <location>
        <position position="289"/>
    </location>
</feature>
<evidence type="ECO:0000259" key="13">
    <source>
        <dbReference type="Pfam" id="PF00890"/>
    </source>
</evidence>
<dbReference type="GO" id="GO:0005737">
    <property type="term" value="C:cytoplasm"/>
    <property type="evidence" value="ECO:0007669"/>
    <property type="project" value="UniProtKB-SubCell"/>
</dbReference>
<keyword evidence="5 12" id="KW-0285">Flavoprotein</keyword>
<dbReference type="InterPro" id="IPR005288">
    <property type="entry name" value="NadB"/>
</dbReference>
<evidence type="ECO:0000256" key="10">
    <source>
        <dbReference type="NCBIfam" id="TIGR00551"/>
    </source>
</evidence>
<evidence type="ECO:0000256" key="4">
    <source>
        <dbReference type="ARBA" id="ARBA00012173"/>
    </source>
</evidence>
<dbReference type="InterPro" id="IPR015939">
    <property type="entry name" value="Fum_Rdtase/Succ_DH_flav-like_C"/>
</dbReference>
<evidence type="ECO:0000256" key="5">
    <source>
        <dbReference type="ARBA" id="ARBA00022630"/>
    </source>
</evidence>
<feature type="domain" description="Fumarate reductase/succinate dehydrogenase flavoprotein-like C-terminal" evidence="14">
    <location>
        <begin position="439"/>
        <end position="516"/>
    </location>
</feature>
<evidence type="ECO:0000256" key="3">
    <source>
        <dbReference type="ARBA" id="ARBA00008562"/>
    </source>
</evidence>
<dbReference type="PRINTS" id="PR00368">
    <property type="entry name" value="FADPNR"/>
</dbReference>
<dbReference type="Gene3D" id="3.90.700.10">
    <property type="entry name" value="Succinate dehydrogenase/fumarate reductase flavoprotein, catalytic domain"/>
    <property type="match status" value="1"/>
</dbReference>
<dbReference type="InterPro" id="IPR037099">
    <property type="entry name" value="Fum_R/Succ_DH_flav-like_C_sf"/>
</dbReference>
<keyword evidence="16" id="KW-1185">Reference proteome</keyword>
<name>A0A8J3BDL0_9FLAO</name>
<dbReference type="EC" id="1.4.3.16" evidence="4 10"/>
<dbReference type="Gene3D" id="1.20.58.100">
    <property type="entry name" value="Fumarate reductase/succinate dehydrogenase flavoprotein-like, C-terminal domain"/>
    <property type="match status" value="1"/>
</dbReference>
<dbReference type="Gene3D" id="3.50.50.60">
    <property type="entry name" value="FAD/NAD(P)-binding domain"/>
    <property type="match status" value="1"/>
</dbReference>
<comment type="similarity">
    <text evidence="3 12">Belongs to the FAD-dependent oxidoreductase 2 family. NadB subfamily.</text>
</comment>
<feature type="domain" description="FAD-dependent oxidoreductase 2 FAD-binding" evidence="13">
    <location>
        <begin position="8"/>
        <end position="391"/>
    </location>
</feature>
<dbReference type="PANTHER" id="PTHR42716">
    <property type="entry name" value="L-ASPARTATE OXIDASE"/>
    <property type="match status" value="1"/>
</dbReference>
<dbReference type="NCBIfam" id="TIGR00551">
    <property type="entry name" value="nadB"/>
    <property type="match status" value="1"/>
</dbReference>
<gene>
    <name evidence="15" type="ORF">GCM10007962_04950</name>
</gene>
<dbReference type="SUPFAM" id="SSF51905">
    <property type="entry name" value="FAD/NAD(P)-binding domain"/>
    <property type="match status" value="1"/>
</dbReference>
<evidence type="ECO:0000256" key="9">
    <source>
        <dbReference type="ARBA" id="ARBA00048305"/>
    </source>
</evidence>
<dbReference type="PANTHER" id="PTHR42716:SF2">
    <property type="entry name" value="L-ASPARTATE OXIDASE, CHLOROPLASTIC"/>
    <property type="match status" value="1"/>
</dbReference>
<proteinExistence type="inferred from homology"/>
<evidence type="ECO:0000313" key="15">
    <source>
        <dbReference type="EMBL" id="GGK13692.1"/>
    </source>
</evidence>
<comment type="function">
    <text evidence="12">Catalyzes the oxidation of L-aspartate to iminoaspartate.</text>
</comment>
<evidence type="ECO:0000256" key="12">
    <source>
        <dbReference type="RuleBase" id="RU362049"/>
    </source>
</evidence>
<dbReference type="EMBL" id="BMNR01000001">
    <property type="protein sequence ID" value="GGK13692.1"/>
    <property type="molecule type" value="Genomic_DNA"/>
</dbReference>
<reference evidence="15" key="2">
    <citation type="submission" date="2020-09" db="EMBL/GenBank/DDBJ databases">
        <authorList>
            <person name="Sun Q."/>
            <person name="Ohkuma M."/>
        </authorList>
    </citation>
    <scope>NUCLEOTIDE SEQUENCE</scope>
    <source>
        <strain evidence="15">JCM 12862</strain>
    </source>
</reference>
<dbReference type="SUPFAM" id="SSF56425">
    <property type="entry name" value="Succinate dehydrogenase/fumarate reductase flavoprotein, catalytic domain"/>
    <property type="match status" value="1"/>
</dbReference>
<comment type="pathway">
    <text evidence="2 12">Cofactor biosynthesis; NAD(+) biosynthesis; iminoaspartate from L-aspartate (oxidase route): step 1/1.</text>
</comment>
<dbReference type="FunFam" id="3.90.700.10:FF:000002">
    <property type="entry name" value="L-aspartate oxidase"/>
    <property type="match status" value="1"/>
</dbReference>